<dbReference type="RefSeq" id="WP_144015375.1">
    <property type="nucleotide sequence ID" value="NZ_VJXW01000001.1"/>
</dbReference>
<evidence type="ECO:0000259" key="2">
    <source>
        <dbReference type="SMART" id="SM00852"/>
    </source>
</evidence>
<dbReference type="PIRSF" id="PIRSF006728">
    <property type="entry name" value="CinA"/>
    <property type="match status" value="1"/>
</dbReference>
<dbReference type="InterPro" id="IPR036653">
    <property type="entry name" value="CinA-like_C"/>
</dbReference>
<reference evidence="3 4" key="1">
    <citation type="submission" date="2019-07" db="EMBL/GenBank/DDBJ databases">
        <title>Criibacterium bergeronii gen. nov., sp. nov. isolated from human clinical samples.</title>
        <authorList>
            <person name="Maheux A.F."/>
            <person name="Boudreau D.K."/>
            <person name="Berube E."/>
            <person name="Brodeur S."/>
            <person name="Bernard K.A."/>
            <person name="Abed J.Y."/>
            <person name="Ducrey E."/>
            <person name="Guay E.F."/>
            <person name="Raymond F."/>
            <person name="Corbeil J."/>
            <person name="Domingo M.-C."/>
            <person name="Roy P.H."/>
            <person name="Boissinot M."/>
            <person name="Tocheva E.I."/>
            <person name="Omar R.F."/>
        </authorList>
    </citation>
    <scope>NUCLEOTIDE SEQUENCE [LARGE SCALE GENOMIC DNA]</scope>
    <source>
        <strain evidence="3 4">CCRI-24246</strain>
    </source>
</reference>
<dbReference type="InterPro" id="IPR050101">
    <property type="entry name" value="CinA"/>
</dbReference>
<feature type="domain" description="MoaB/Mog" evidence="2">
    <location>
        <begin position="4"/>
        <end position="171"/>
    </location>
</feature>
<comment type="similarity">
    <text evidence="1">Belongs to the CinA family.</text>
</comment>
<proteinExistence type="inferred from homology"/>
<gene>
    <name evidence="1" type="primary">cinA</name>
    <name evidence="3" type="ORF">FL857_00900</name>
</gene>
<dbReference type="OrthoDB" id="9801454at2"/>
<dbReference type="InterPro" id="IPR008136">
    <property type="entry name" value="CinA_C"/>
</dbReference>
<dbReference type="EMBL" id="VJXW01000001">
    <property type="protein sequence ID" value="TRW28674.1"/>
    <property type="molecule type" value="Genomic_DNA"/>
</dbReference>
<organism evidence="3 4">
    <name type="scientific">Criibacterium bergeronii</name>
    <dbReference type="NCBI Taxonomy" id="1871336"/>
    <lineage>
        <taxon>Bacteria</taxon>
        <taxon>Bacillati</taxon>
        <taxon>Bacillota</taxon>
        <taxon>Clostridia</taxon>
        <taxon>Peptostreptococcales</taxon>
        <taxon>Filifactoraceae</taxon>
        <taxon>Criibacterium</taxon>
    </lineage>
</organism>
<dbReference type="SMART" id="SM00852">
    <property type="entry name" value="MoCF_biosynth"/>
    <property type="match status" value="1"/>
</dbReference>
<name>A0A552VDX2_9FIRM</name>
<dbReference type="Gene3D" id="3.40.980.10">
    <property type="entry name" value="MoaB/Mog-like domain"/>
    <property type="match status" value="1"/>
</dbReference>
<comment type="caution">
    <text evidence="3">The sequence shown here is derived from an EMBL/GenBank/DDBJ whole genome shotgun (WGS) entry which is preliminary data.</text>
</comment>
<accession>A0A552VDX2</accession>
<dbReference type="Pfam" id="PF02464">
    <property type="entry name" value="CinA"/>
    <property type="match status" value="1"/>
</dbReference>
<dbReference type="NCBIfam" id="TIGR00200">
    <property type="entry name" value="cinA_nterm"/>
    <property type="match status" value="1"/>
</dbReference>
<dbReference type="CDD" id="cd00885">
    <property type="entry name" value="cinA"/>
    <property type="match status" value="1"/>
</dbReference>
<dbReference type="NCBIfam" id="TIGR00199">
    <property type="entry name" value="PncC_domain"/>
    <property type="match status" value="1"/>
</dbReference>
<dbReference type="InterPro" id="IPR008135">
    <property type="entry name" value="Competence-induced_CinA"/>
</dbReference>
<dbReference type="Gene3D" id="3.90.950.20">
    <property type="entry name" value="CinA-like"/>
    <property type="match status" value="1"/>
</dbReference>
<dbReference type="SUPFAM" id="SSF142433">
    <property type="entry name" value="CinA-like"/>
    <property type="match status" value="1"/>
</dbReference>
<dbReference type="PANTHER" id="PTHR13939">
    <property type="entry name" value="NICOTINAMIDE-NUCLEOTIDE AMIDOHYDROLASE PNCC"/>
    <property type="match status" value="1"/>
</dbReference>
<dbReference type="HAMAP" id="MF_00226_B">
    <property type="entry name" value="CinA_B"/>
    <property type="match status" value="1"/>
</dbReference>
<dbReference type="Gene3D" id="3.30.70.2860">
    <property type="match status" value="1"/>
</dbReference>
<dbReference type="InterPro" id="IPR001453">
    <property type="entry name" value="MoaB/Mog_dom"/>
</dbReference>
<dbReference type="Proteomes" id="UP000319424">
    <property type="component" value="Unassembled WGS sequence"/>
</dbReference>
<dbReference type="SUPFAM" id="SSF53218">
    <property type="entry name" value="Molybdenum cofactor biosynthesis proteins"/>
    <property type="match status" value="1"/>
</dbReference>
<dbReference type="NCBIfam" id="NF001813">
    <property type="entry name" value="PRK00549.1"/>
    <property type="match status" value="1"/>
</dbReference>
<dbReference type="Pfam" id="PF00994">
    <property type="entry name" value="MoCF_biosynth"/>
    <property type="match status" value="1"/>
</dbReference>
<dbReference type="PANTHER" id="PTHR13939:SF0">
    <property type="entry name" value="NMN AMIDOHYDROLASE-LIKE PROTEIN YFAY"/>
    <property type="match status" value="1"/>
</dbReference>
<sequence length="420" mass="45915">MKAEIINVGTELLLGETVNTNATFLAKELKLIGISVYHMSTIGDNQHRLKELLTSAFERSEIIITTGGLGPTKDDLTKQTVAAALGVDMIFNDGELEKLKKIFKHREKDLNEGNLRQAYFPDGAKIINNNNGTASGCIIENGKNIIIVLPGPPREITPMVKETIIPYLEKFSDQKFVSKVINVCGIGESIMEERVMPLIKAQENPTLAPYFKETGLILRAMASAKDELTAKKMLAPFVKEVEKLLGDNIYAYGEDLTMESVVGRYLMENNLTISTAESCTGGLLSGALINIDGISKVFKTGFTTYTNESKTEFLGVEKALLDKYGAVSKQVAEAMAIGAAKVANTDIALSTTGIAGPTGGTKEKPVGLVYVGLYVKGKTYVKKLNLMGDRQKIRTRAVREALDFLRRTLNVPKYDFDEQA</sequence>
<dbReference type="NCBIfam" id="TIGR00177">
    <property type="entry name" value="molyb_syn"/>
    <property type="match status" value="1"/>
</dbReference>
<dbReference type="InterPro" id="IPR041424">
    <property type="entry name" value="CinA_KH"/>
</dbReference>
<dbReference type="AlphaFoldDB" id="A0A552VDX2"/>
<evidence type="ECO:0000256" key="1">
    <source>
        <dbReference type="HAMAP-Rule" id="MF_00226"/>
    </source>
</evidence>
<evidence type="ECO:0000313" key="3">
    <source>
        <dbReference type="EMBL" id="TRW28674.1"/>
    </source>
</evidence>
<dbReference type="Pfam" id="PF18146">
    <property type="entry name" value="CinA_KH"/>
    <property type="match status" value="1"/>
</dbReference>
<dbReference type="InterPro" id="IPR036425">
    <property type="entry name" value="MoaB/Mog-like_dom_sf"/>
</dbReference>
<evidence type="ECO:0000313" key="4">
    <source>
        <dbReference type="Proteomes" id="UP000319424"/>
    </source>
</evidence>
<protein>
    <recommendedName>
        <fullName evidence="1">Putative competence-damage inducible protein</fullName>
    </recommendedName>
</protein>